<evidence type="ECO:0000313" key="2">
    <source>
        <dbReference type="Proteomes" id="UP001604277"/>
    </source>
</evidence>
<accession>A0ABD1VKH4</accession>
<proteinExistence type="predicted"/>
<comment type="caution">
    <text evidence="1">The sequence shown here is derived from an EMBL/GenBank/DDBJ whole genome shotgun (WGS) entry which is preliminary data.</text>
</comment>
<dbReference type="AlphaFoldDB" id="A0ABD1VKH4"/>
<evidence type="ECO:0000313" key="1">
    <source>
        <dbReference type="EMBL" id="KAL2537849.1"/>
    </source>
</evidence>
<gene>
    <name evidence="1" type="ORF">Fot_19240</name>
</gene>
<dbReference type="Proteomes" id="UP001604277">
    <property type="component" value="Unassembled WGS sequence"/>
</dbReference>
<sequence>MWGSVLNKPESIIDQVQTGAQTSDPMITLLTQKLIKQPHSQLPKPEAHLRVNNTCTPPNLSPKMERLISAPDNFDMPTTRKFIREKDNSFFVAITKRLSSLREGRNNDEDEEAIVKPTSNVMDSIL</sequence>
<protein>
    <submittedName>
        <fullName evidence="1">Uncharacterized protein</fullName>
    </submittedName>
</protein>
<organism evidence="1 2">
    <name type="scientific">Forsythia ovata</name>
    <dbReference type="NCBI Taxonomy" id="205694"/>
    <lineage>
        <taxon>Eukaryota</taxon>
        <taxon>Viridiplantae</taxon>
        <taxon>Streptophyta</taxon>
        <taxon>Embryophyta</taxon>
        <taxon>Tracheophyta</taxon>
        <taxon>Spermatophyta</taxon>
        <taxon>Magnoliopsida</taxon>
        <taxon>eudicotyledons</taxon>
        <taxon>Gunneridae</taxon>
        <taxon>Pentapetalae</taxon>
        <taxon>asterids</taxon>
        <taxon>lamiids</taxon>
        <taxon>Lamiales</taxon>
        <taxon>Oleaceae</taxon>
        <taxon>Forsythieae</taxon>
        <taxon>Forsythia</taxon>
    </lineage>
</organism>
<reference evidence="2" key="1">
    <citation type="submission" date="2024-07" db="EMBL/GenBank/DDBJ databases">
        <title>Two chromosome-level genome assemblies of Korean endemic species Abeliophyllum distichum and Forsythia ovata (Oleaceae).</title>
        <authorList>
            <person name="Jang H."/>
        </authorList>
    </citation>
    <scope>NUCLEOTIDE SEQUENCE [LARGE SCALE GENOMIC DNA]</scope>
</reference>
<name>A0ABD1VKH4_9LAMI</name>
<dbReference type="EMBL" id="JBFOLJ010000005">
    <property type="protein sequence ID" value="KAL2537849.1"/>
    <property type="molecule type" value="Genomic_DNA"/>
</dbReference>
<keyword evidence="2" id="KW-1185">Reference proteome</keyword>